<feature type="domain" description="SnoaL-like" evidence="1">
    <location>
        <begin position="10"/>
        <end position="128"/>
    </location>
</feature>
<dbReference type="CDD" id="cd00531">
    <property type="entry name" value="NTF2_like"/>
    <property type="match status" value="1"/>
</dbReference>
<gene>
    <name evidence="2" type="ORF">KDL01_06665</name>
</gene>
<sequence length="146" mass="16355">MDVRIDGGYADRVDIVDTVVAYATAVDTRDWELFARLFTPDAVWEYHAGHERRVGPDEILARVRPSIERLEVTQHLLTNHVVAVAGDAATHTCSFVAQHVRGNGRFLAAGRYADELRRTEAGWLFSSRVLLSTWAEGDPEVVRARP</sequence>
<protein>
    <submittedName>
        <fullName evidence="2">Nuclear transport factor 2 family protein</fullName>
    </submittedName>
</protein>
<dbReference type="EMBL" id="JAGSOG010000019">
    <property type="protein sequence ID" value="MBR7832936.1"/>
    <property type="molecule type" value="Genomic_DNA"/>
</dbReference>
<accession>A0A941EKB8</accession>
<keyword evidence="3" id="KW-1185">Reference proteome</keyword>
<dbReference type="RefSeq" id="WP_212527460.1">
    <property type="nucleotide sequence ID" value="NZ_JAGSOG010000019.1"/>
</dbReference>
<dbReference type="InterPro" id="IPR032710">
    <property type="entry name" value="NTF2-like_dom_sf"/>
</dbReference>
<dbReference type="Gene3D" id="3.10.450.50">
    <property type="match status" value="1"/>
</dbReference>
<organism evidence="2 3">
    <name type="scientific">Actinospica durhamensis</name>
    <dbReference type="NCBI Taxonomy" id="1508375"/>
    <lineage>
        <taxon>Bacteria</taxon>
        <taxon>Bacillati</taxon>
        <taxon>Actinomycetota</taxon>
        <taxon>Actinomycetes</taxon>
        <taxon>Catenulisporales</taxon>
        <taxon>Actinospicaceae</taxon>
        <taxon>Actinospica</taxon>
    </lineage>
</organism>
<evidence type="ECO:0000259" key="1">
    <source>
        <dbReference type="Pfam" id="PF13577"/>
    </source>
</evidence>
<dbReference type="InterPro" id="IPR037401">
    <property type="entry name" value="SnoaL-like"/>
</dbReference>
<reference evidence="2" key="1">
    <citation type="submission" date="2021-04" db="EMBL/GenBank/DDBJ databases">
        <title>Genome based classification of Actinospica acidithermotolerans sp. nov., an actinobacterium isolated from an Indonesian hot spring.</title>
        <authorList>
            <person name="Kusuma A.B."/>
            <person name="Putra K.E."/>
            <person name="Nafisah S."/>
            <person name="Loh J."/>
            <person name="Nouioui I."/>
            <person name="Goodfellow M."/>
        </authorList>
    </citation>
    <scope>NUCLEOTIDE SEQUENCE</scope>
    <source>
        <strain evidence="2">CSCA 57</strain>
    </source>
</reference>
<dbReference type="AlphaFoldDB" id="A0A941EKB8"/>
<dbReference type="Proteomes" id="UP000675781">
    <property type="component" value="Unassembled WGS sequence"/>
</dbReference>
<proteinExistence type="predicted"/>
<dbReference type="SUPFAM" id="SSF54427">
    <property type="entry name" value="NTF2-like"/>
    <property type="match status" value="1"/>
</dbReference>
<evidence type="ECO:0000313" key="3">
    <source>
        <dbReference type="Proteomes" id="UP000675781"/>
    </source>
</evidence>
<evidence type="ECO:0000313" key="2">
    <source>
        <dbReference type="EMBL" id="MBR7832936.1"/>
    </source>
</evidence>
<comment type="caution">
    <text evidence="2">The sequence shown here is derived from an EMBL/GenBank/DDBJ whole genome shotgun (WGS) entry which is preliminary data.</text>
</comment>
<dbReference type="Pfam" id="PF13577">
    <property type="entry name" value="SnoaL_4"/>
    <property type="match status" value="1"/>
</dbReference>
<name>A0A941EKB8_9ACTN</name>